<proteinExistence type="inferred from homology"/>
<feature type="domain" description="S1-like" evidence="1">
    <location>
        <begin position="26"/>
        <end position="104"/>
    </location>
</feature>
<dbReference type="InterPro" id="IPR012340">
    <property type="entry name" value="NA-bd_OB-fold"/>
</dbReference>
<accession>A0A1V0SH30</accession>
<keyword evidence="2" id="KW-0396">Initiation factor</keyword>
<gene>
    <name evidence="2" type="ORF">Hokovirus_3_211</name>
</gene>
<dbReference type="SUPFAM" id="SSF50249">
    <property type="entry name" value="Nucleic acid-binding proteins"/>
    <property type="match status" value="1"/>
</dbReference>
<dbReference type="GO" id="GO:0003723">
    <property type="term" value="F:RNA binding"/>
    <property type="evidence" value="ECO:0007669"/>
    <property type="project" value="InterPro"/>
</dbReference>
<reference evidence="2" key="1">
    <citation type="journal article" date="2017" name="Science">
        <title>Giant viruses with an expanded complement of translation system components.</title>
        <authorList>
            <person name="Schulz F."/>
            <person name="Yutin N."/>
            <person name="Ivanova N.N."/>
            <person name="Ortega D.R."/>
            <person name="Lee T.K."/>
            <person name="Vierheilig J."/>
            <person name="Daims H."/>
            <person name="Horn M."/>
            <person name="Wagner M."/>
            <person name="Jensen G.J."/>
            <person name="Kyrpides N.C."/>
            <person name="Koonin E.V."/>
            <person name="Woyke T."/>
        </authorList>
    </citation>
    <scope>NUCLEOTIDE SEQUENCE</scope>
    <source>
        <strain evidence="2">HKV1</strain>
    </source>
</reference>
<evidence type="ECO:0000259" key="1">
    <source>
        <dbReference type="PROSITE" id="PS50832"/>
    </source>
</evidence>
<dbReference type="SMART" id="SM00652">
    <property type="entry name" value="eIF1a"/>
    <property type="match status" value="1"/>
</dbReference>
<organism evidence="2">
    <name type="scientific">Hokovirus HKV1</name>
    <dbReference type="NCBI Taxonomy" id="1977638"/>
    <lineage>
        <taxon>Viruses</taxon>
        <taxon>Varidnaviria</taxon>
        <taxon>Bamfordvirae</taxon>
        <taxon>Nucleocytoviricota</taxon>
        <taxon>Megaviricetes</taxon>
        <taxon>Imitervirales</taxon>
        <taxon>Mimiviridae</taxon>
        <taxon>Klosneuvirinae</taxon>
        <taxon>Hokovirus</taxon>
    </lineage>
</organism>
<dbReference type="InterPro" id="IPR006196">
    <property type="entry name" value="RNA-binding_domain_S1_IF1"/>
</dbReference>
<dbReference type="Gene3D" id="2.40.50.140">
    <property type="entry name" value="Nucleic acid-binding proteins"/>
    <property type="match status" value="1"/>
</dbReference>
<sequence length="187" mass="21467">MVKNTSGGNKHKKQKRVSNYDKKEVEKLILADNKADIKQLYAQVIKKVGGKRLQVKCSDGKERSCRIPGSFYKRVWFNVGDIMLCELNTIGNDDMLCAALLKYDENQINSLRMNGHLDFINNDTDNIEDDQHLIKKESDYVNTITDTTVEKKLEIEYDDDDDDGVDYLASGNKEIKNCDVDEDIFFL</sequence>
<keyword evidence="2" id="KW-0648">Protein biosynthesis</keyword>
<dbReference type="Pfam" id="PF01176">
    <property type="entry name" value="eIF-1a"/>
    <property type="match status" value="1"/>
</dbReference>
<protein>
    <submittedName>
        <fullName evidence="2">Translation initiation factor 1A / IF-2</fullName>
    </submittedName>
</protein>
<evidence type="ECO:0000313" key="2">
    <source>
        <dbReference type="EMBL" id="ARF10938.1"/>
    </source>
</evidence>
<dbReference type="HAMAP" id="MF_00216">
    <property type="entry name" value="aIF_1A"/>
    <property type="match status" value="1"/>
</dbReference>
<dbReference type="PROSITE" id="PS50832">
    <property type="entry name" value="S1_IF1_TYPE"/>
    <property type="match status" value="1"/>
</dbReference>
<dbReference type="PANTHER" id="PTHR21668">
    <property type="entry name" value="EIF-1A"/>
    <property type="match status" value="1"/>
</dbReference>
<name>A0A1V0SH30_9VIRU</name>
<dbReference type="EMBL" id="KY684105">
    <property type="protein sequence ID" value="ARF10938.1"/>
    <property type="molecule type" value="Genomic_DNA"/>
</dbReference>
<dbReference type="InterPro" id="IPR001253">
    <property type="entry name" value="TIF_eIF-1A"/>
</dbReference>